<dbReference type="GO" id="GO:0006099">
    <property type="term" value="P:tricarboxylic acid cycle"/>
    <property type="evidence" value="ECO:0007669"/>
    <property type="project" value="UniProtKB-UniPathway"/>
</dbReference>
<reference evidence="19 20" key="1">
    <citation type="submission" date="2018-10" db="EMBL/GenBank/DDBJ databases">
        <title>Xanthobacter tagetidis genome sequencing and assembly.</title>
        <authorList>
            <person name="Maclea K.S."/>
            <person name="Goen A.E."/>
            <person name="Fatima S.A."/>
        </authorList>
    </citation>
    <scope>NUCLEOTIDE SEQUENCE [LARGE SCALE GENOMIC DNA]</scope>
    <source>
        <strain evidence="19 20">ATCC 700314</strain>
    </source>
</reference>
<evidence type="ECO:0000256" key="3">
    <source>
        <dbReference type="ARBA" id="ARBA00002737"/>
    </source>
</evidence>
<comment type="pathway">
    <text evidence="5">Organic acid metabolism; propanoate degradation.</text>
</comment>
<comment type="similarity">
    <text evidence="6 16">Belongs to the aconitase/IPM isomerase family.</text>
</comment>
<dbReference type="InterPro" id="IPR006249">
    <property type="entry name" value="Aconitase/IRP2"/>
</dbReference>
<sequence>MTSLDSFQCRKTLQVDDKDYVYYDLEAAEKNGLPGVSRLPFSMKVLLENLLRFEDGRSVTKADILSVADWLNNRGKAEKEIAYRPARVLMQDFTGVPAVVDLAAMRDAMVALGGDPERINPLVPVDLVIDHSVIVNFFGDNAAFKKNVDEEYKQNQERYRFLKWGQNAFDNFRVVPPGTGICHQVNLEYLAQTVWTRKEEINGKKVEVAYPDTLVGTDSHTTMVNGLGVLGWGVGGIEAEAAMLGQPISMLIPEVIGFKLDGKLKEGITATDLVLTVTQMLRKKGVVGKFVEFYGPGLEHLSLADRATIANMAPEYGATCGFFPVDRETIDYLEETGRKDSRVALVEKYSKAQGMWRKKDTPDPVFTDTLELDLDTVLPSMAGPKRPQDRVLLSESKTGFLAALEGEFKKPGEAGKRVPVTGADYTLGHGDVVIAAITSCTNTSNPSVLMAAGLLAKAAAKKGLKSKPWVKTSLAPGSQVVEGYLKDSGLQEYLDDLGFNLVGFGCTTCIGNSGPLPEPISEAINKNDLVAGAVISGNRNFEGRVNPDVKANYLASPPLVVAYALAGSLQVDLTTEPLGTDKDGKPVYLKDIWPSNKEVADYIRENVTKKMFKEKYSDVFKGDENWQKIAVPTGQTYAWQDASTYVQNPPYFVGMTKEPVPVKDILDARILGLFLDSITTDHISPAGSIKQASPAGQYLIEHQVRPIDFNQYGTRRGNHEVMMRGTFANIRIKNQMVPGVEGGVTIHYPDGEKLPIYDAAMKYKAEGVPLVVFAGKEYGTGSSRDWAAKGTKLLGVRAVIAQSFERIHRSNLVGMGIVPLVFKEGESWQTLGITGDEIVTLKGIEGDLKPRQTLTAEITFADGTVKNVDLICRIDTLDELDYFRNGGILPYVLRSLAA</sequence>
<dbReference type="NCBIfam" id="NF006757">
    <property type="entry name" value="PRK09277.1"/>
    <property type="match status" value="1"/>
</dbReference>
<dbReference type="SUPFAM" id="SSF52016">
    <property type="entry name" value="LeuD/IlvD-like"/>
    <property type="match status" value="1"/>
</dbReference>
<evidence type="ECO:0000256" key="11">
    <source>
        <dbReference type="ARBA" id="ARBA00022884"/>
    </source>
</evidence>
<evidence type="ECO:0000256" key="8">
    <source>
        <dbReference type="ARBA" id="ARBA00022485"/>
    </source>
</evidence>
<keyword evidence="12 16" id="KW-0408">Iron</keyword>
<dbReference type="Gene3D" id="6.10.190.10">
    <property type="match status" value="1"/>
</dbReference>
<dbReference type="GO" id="GO:0003723">
    <property type="term" value="F:RNA binding"/>
    <property type="evidence" value="ECO:0007669"/>
    <property type="project" value="UniProtKB-KW"/>
</dbReference>
<dbReference type="CDD" id="cd01580">
    <property type="entry name" value="AcnA_IRP_Swivel"/>
    <property type="match status" value="1"/>
</dbReference>
<dbReference type="Gene3D" id="3.30.499.10">
    <property type="entry name" value="Aconitase, domain 3"/>
    <property type="match status" value="2"/>
</dbReference>
<comment type="function">
    <text evidence="3">Involved in the catabolism of short chain fatty acids (SCFA) via the tricarboxylic acid (TCA)(acetyl degradation route) and probably the 2-methylcitrate cycle I (propionate degradation route). Catalyzes the reversible isomerization of citrate to isocitrate via cis-aconitate. Could catalyze the hydration of 2-methyl-cis-aconitate to yield (2R,3S)-2-methylisocitrate. The apo form of AcnA functions as a RNA-binding regulatory protein.</text>
</comment>
<dbReference type="InterPro" id="IPR015931">
    <property type="entry name" value="Acnase/IPM_dHydase_lsu_aba_1/3"/>
</dbReference>
<dbReference type="Pfam" id="PF00694">
    <property type="entry name" value="Aconitase_C"/>
    <property type="match status" value="1"/>
</dbReference>
<keyword evidence="14 16" id="KW-0456">Lyase</keyword>
<dbReference type="InterPro" id="IPR015928">
    <property type="entry name" value="Aconitase/3IPM_dehydase_swvl"/>
</dbReference>
<comment type="caution">
    <text evidence="19">The sequence shown here is derived from an EMBL/GenBank/DDBJ whole genome shotgun (WGS) entry which is preliminary data.</text>
</comment>
<dbReference type="Gene3D" id="3.20.19.10">
    <property type="entry name" value="Aconitase, domain 4"/>
    <property type="match status" value="1"/>
</dbReference>
<dbReference type="UniPathway" id="UPA00223">
    <property type="reaction ID" value="UER00718"/>
</dbReference>
<accession>A0A3L7AFA9</accession>
<feature type="domain" description="Aconitase/3-isopropylmalate dehydratase large subunit alpha/beta/alpha" evidence="17">
    <location>
        <begin position="77"/>
        <end position="567"/>
    </location>
</feature>
<dbReference type="Proteomes" id="UP000269692">
    <property type="component" value="Unassembled WGS sequence"/>
</dbReference>
<dbReference type="PRINTS" id="PR00415">
    <property type="entry name" value="ACONITASE"/>
</dbReference>
<name>A0A3L7AFA9_9HYPH</name>
<evidence type="ECO:0000256" key="15">
    <source>
        <dbReference type="ARBA" id="ARBA00023501"/>
    </source>
</evidence>
<dbReference type="SUPFAM" id="SSF53732">
    <property type="entry name" value="Aconitase iron-sulfur domain"/>
    <property type="match status" value="1"/>
</dbReference>
<dbReference type="InterPro" id="IPR044137">
    <property type="entry name" value="AcnA_IRP_Swivel"/>
</dbReference>
<evidence type="ECO:0000259" key="17">
    <source>
        <dbReference type="Pfam" id="PF00330"/>
    </source>
</evidence>
<evidence type="ECO:0000313" key="19">
    <source>
        <dbReference type="EMBL" id="RLP79079.1"/>
    </source>
</evidence>
<dbReference type="CDD" id="cd01586">
    <property type="entry name" value="AcnA_IRP"/>
    <property type="match status" value="1"/>
</dbReference>
<comment type="function">
    <text evidence="16">Catalyzes the isomerization of citrate to isocitrate via cis-aconitate.</text>
</comment>
<dbReference type="OrthoDB" id="9764318at2"/>
<keyword evidence="13 16" id="KW-0411">Iron-sulfur</keyword>
<evidence type="ECO:0000256" key="1">
    <source>
        <dbReference type="ARBA" id="ARBA00000118"/>
    </source>
</evidence>
<dbReference type="GO" id="GO:0047456">
    <property type="term" value="F:2-methylisocitrate dehydratase activity"/>
    <property type="evidence" value="ECO:0007669"/>
    <property type="project" value="UniProtKB-EC"/>
</dbReference>
<evidence type="ECO:0000313" key="20">
    <source>
        <dbReference type="Proteomes" id="UP000269692"/>
    </source>
</evidence>
<comment type="pathway">
    <text evidence="4">Carbohydrate metabolism; tricarboxylic acid cycle; isocitrate from oxaloacetate: step 2/2.</text>
</comment>
<dbReference type="InterPro" id="IPR036008">
    <property type="entry name" value="Aconitase_4Fe-4S_dom"/>
</dbReference>
<evidence type="ECO:0000256" key="16">
    <source>
        <dbReference type="RuleBase" id="RU361275"/>
    </source>
</evidence>
<dbReference type="PANTHER" id="PTHR11670">
    <property type="entry name" value="ACONITASE/IRON-RESPONSIVE ELEMENT FAMILY MEMBER"/>
    <property type="match status" value="1"/>
</dbReference>
<evidence type="ECO:0000256" key="6">
    <source>
        <dbReference type="ARBA" id="ARBA00007185"/>
    </source>
</evidence>
<evidence type="ECO:0000256" key="4">
    <source>
        <dbReference type="ARBA" id="ARBA00004717"/>
    </source>
</evidence>
<comment type="cofactor">
    <cofactor evidence="2">
        <name>[4Fe-4S] cluster</name>
        <dbReference type="ChEBI" id="CHEBI:49883"/>
    </cofactor>
</comment>
<keyword evidence="8 16" id="KW-0004">4Fe-4S</keyword>
<keyword evidence="9" id="KW-0816">Tricarboxylic acid cycle</keyword>
<dbReference type="FunFam" id="3.30.499.10:FF:000002">
    <property type="entry name" value="Aconitate hydratase"/>
    <property type="match status" value="1"/>
</dbReference>
<dbReference type="InterPro" id="IPR018136">
    <property type="entry name" value="Aconitase_4Fe-4S_BS"/>
</dbReference>
<dbReference type="GO" id="GO:0046872">
    <property type="term" value="F:metal ion binding"/>
    <property type="evidence" value="ECO:0007669"/>
    <property type="project" value="UniProtKB-KW"/>
</dbReference>
<dbReference type="EC" id="4.2.1.3" evidence="16"/>
<organism evidence="19 20">
    <name type="scientific">Xanthobacter tagetidis</name>
    <dbReference type="NCBI Taxonomy" id="60216"/>
    <lineage>
        <taxon>Bacteria</taxon>
        <taxon>Pseudomonadati</taxon>
        <taxon>Pseudomonadota</taxon>
        <taxon>Alphaproteobacteria</taxon>
        <taxon>Hyphomicrobiales</taxon>
        <taxon>Xanthobacteraceae</taxon>
        <taxon>Xanthobacter</taxon>
    </lineage>
</organism>
<evidence type="ECO:0000256" key="10">
    <source>
        <dbReference type="ARBA" id="ARBA00022723"/>
    </source>
</evidence>
<dbReference type="FunFam" id="3.20.19.10:FF:000001">
    <property type="entry name" value="Aconitate hydratase"/>
    <property type="match status" value="1"/>
</dbReference>
<comment type="subunit">
    <text evidence="7">Monomer.</text>
</comment>
<evidence type="ECO:0000256" key="13">
    <source>
        <dbReference type="ARBA" id="ARBA00023014"/>
    </source>
</evidence>
<dbReference type="Pfam" id="PF00330">
    <property type="entry name" value="Aconitase"/>
    <property type="match status" value="1"/>
</dbReference>
<evidence type="ECO:0000256" key="14">
    <source>
        <dbReference type="ARBA" id="ARBA00023239"/>
    </source>
</evidence>
<dbReference type="RefSeq" id="WP_121623094.1">
    <property type="nucleotide sequence ID" value="NZ_JACIIW010000002.1"/>
</dbReference>
<evidence type="ECO:0000256" key="5">
    <source>
        <dbReference type="ARBA" id="ARBA00005026"/>
    </source>
</evidence>
<dbReference type="GO" id="GO:0003994">
    <property type="term" value="F:aconitate hydratase activity"/>
    <property type="evidence" value="ECO:0007669"/>
    <property type="project" value="UniProtKB-EC"/>
</dbReference>
<dbReference type="InterPro" id="IPR001030">
    <property type="entry name" value="Acoase/IPM_deHydtase_lsu_aba"/>
</dbReference>
<keyword evidence="20" id="KW-1185">Reference proteome</keyword>
<protein>
    <recommendedName>
        <fullName evidence="16">Aconitate hydratase</fullName>
        <shortName evidence="16">Aconitase</shortName>
        <ecNumber evidence="16">4.2.1.3</ecNumber>
    </recommendedName>
</protein>
<dbReference type="EMBL" id="RCTF01000006">
    <property type="protein sequence ID" value="RLP79079.1"/>
    <property type="molecule type" value="Genomic_DNA"/>
</dbReference>
<evidence type="ECO:0000256" key="2">
    <source>
        <dbReference type="ARBA" id="ARBA00001966"/>
    </source>
</evidence>
<dbReference type="PROSITE" id="PS00450">
    <property type="entry name" value="ACONITASE_1"/>
    <property type="match status" value="1"/>
</dbReference>
<comment type="catalytic activity">
    <reaction evidence="1">
        <text>(2S,3R)-3-hydroxybutane-1,2,3-tricarboxylate = 2-methyl-cis-aconitate + H2O</text>
        <dbReference type="Rhea" id="RHEA:17941"/>
        <dbReference type="ChEBI" id="CHEBI:15377"/>
        <dbReference type="ChEBI" id="CHEBI:57429"/>
        <dbReference type="ChEBI" id="CHEBI:57872"/>
        <dbReference type="EC" id="4.2.1.99"/>
    </reaction>
</comment>
<dbReference type="NCBIfam" id="NF009520">
    <property type="entry name" value="PRK12881.1"/>
    <property type="match status" value="1"/>
</dbReference>
<dbReference type="InterPro" id="IPR000573">
    <property type="entry name" value="AconitaseA/IPMdHydase_ssu_swvl"/>
</dbReference>
<feature type="domain" description="Aconitase A/isopropylmalate dehydratase small subunit swivel" evidence="18">
    <location>
        <begin position="698"/>
        <end position="824"/>
    </location>
</feature>
<comment type="catalytic activity">
    <reaction evidence="15 16">
        <text>citrate = D-threo-isocitrate</text>
        <dbReference type="Rhea" id="RHEA:10336"/>
        <dbReference type="ChEBI" id="CHEBI:15562"/>
        <dbReference type="ChEBI" id="CHEBI:16947"/>
        <dbReference type="EC" id="4.2.1.3"/>
    </reaction>
</comment>
<dbReference type="PROSITE" id="PS01244">
    <property type="entry name" value="ACONITASE_2"/>
    <property type="match status" value="1"/>
</dbReference>
<dbReference type="GO" id="GO:0051539">
    <property type="term" value="F:4 iron, 4 sulfur cluster binding"/>
    <property type="evidence" value="ECO:0007669"/>
    <property type="project" value="UniProtKB-KW"/>
</dbReference>
<proteinExistence type="inferred from homology"/>
<evidence type="ECO:0000256" key="9">
    <source>
        <dbReference type="ARBA" id="ARBA00022532"/>
    </source>
</evidence>
<evidence type="ECO:0000256" key="7">
    <source>
        <dbReference type="ARBA" id="ARBA00011245"/>
    </source>
</evidence>
<gene>
    <name evidence="19" type="primary">acnA</name>
    <name evidence="19" type="ORF">D9R14_09585</name>
</gene>
<keyword evidence="11" id="KW-0694">RNA-binding</keyword>
<evidence type="ECO:0000256" key="12">
    <source>
        <dbReference type="ARBA" id="ARBA00023004"/>
    </source>
</evidence>
<dbReference type="NCBIfam" id="TIGR01341">
    <property type="entry name" value="aconitase_1"/>
    <property type="match status" value="1"/>
</dbReference>
<dbReference type="AlphaFoldDB" id="A0A3L7AFA9"/>
<keyword evidence="10" id="KW-0479">Metal-binding</keyword>
<dbReference type="FunFam" id="3.30.499.10:FF:000020">
    <property type="entry name" value="Aconitate hydratase A"/>
    <property type="match status" value="1"/>
</dbReference>
<evidence type="ECO:0000259" key="18">
    <source>
        <dbReference type="Pfam" id="PF00694"/>
    </source>
</evidence>